<organism evidence="1 2">
    <name type="scientific">Nephila pilipes</name>
    <name type="common">Giant wood spider</name>
    <name type="synonym">Nephila maculata</name>
    <dbReference type="NCBI Taxonomy" id="299642"/>
    <lineage>
        <taxon>Eukaryota</taxon>
        <taxon>Metazoa</taxon>
        <taxon>Ecdysozoa</taxon>
        <taxon>Arthropoda</taxon>
        <taxon>Chelicerata</taxon>
        <taxon>Arachnida</taxon>
        <taxon>Araneae</taxon>
        <taxon>Araneomorphae</taxon>
        <taxon>Entelegynae</taxon>
        <taxon>Araneoidea</taxon>
        <taxon>Nephilidae</taxon>
        <taxon>Nephila</taxon>
    </lineage>
</organism>
<sequence length="56" mass="6321">MAVSVERIKGMLITIQVSTVLEKMAELGEDNPGSGFEEFEDENYSLLASLEKQMRR</sequence>
<dbReference type="AlphaFoldDB" id="A0A8X6ULC7"/>
<dbReference type="Proteomes" id="UP000887013">
    <property type="component" value="Unassembled WGS sequence"/>
</dbReference>
<accession>A0A8X6ULC7</accession>
<name>A0A8X6ULC7_NEPPI</name>
<keyword evidence="2" id="KW-1185">Reference proteome</keyword>
<proteinExistence type="predicted"/>
<gene>
    <name evidence="1" type="ORF">NPIL_623221</name>
</gene>
<evidence type="ECO:0000313" key="1">
    <source>
        <dbReference type="EMBL" id="GFU33838.1"/>
    </source>
</evidence>
<evidence type="ECO:0000313" key="2">
    <source>
        <dbReference type="Proteomes" id="UP000887013"/>
    </source>
</evidence>
<reference evidence="1" key="1">
    <citation type="submission" date="2020-08" db="EMBL/GenBank/DDBJ databases">
        <title>Multicomponent nature underlies the extraordinary mechanical properties of spider dragline silk.</title>
        <authorList>
            <person name="Kono N."/>
            <person name="Nakamura H."/>
            <person name="Mori M."/>
            <person name="Yoshida Y."/>
            <person name="Ohtoshi R."/>
            <person name="Malay A.D."/>
            <person name="Moran D.A.P."/>
            <person name="Tomita M."/>
            <person name="Numata K."/>
            <person name="Arakawa K."/>
        </authorList>
    </citation>
    <scope>NUCLEOTIDE SEQUENCE</scope>
</reference>
<dbReference type="EMBL" id="BMAW01034136">
    <property type="protein sequence ID" value="GFU33838.1"/>
    <property type="molecule type" value="Genomic_DNA"/>
</dbReference>
<feature type="non-terminal residue" evidence="1">
    <location>
        <position position="56"/>
    </location>
</feature>
<comment type="caution">
    <text evidence="1">The sequence shown here is derived from an EMBL/GenBank/DDBJ whole genome shotgun (WGS) entry which is preliminary data.</text>
</comment>
<protein>
    <submittedName>
        <fullName evidence="1">Uncharacterized protein</fullName>
    </submittedName>
</protein>